<reference evidence="3 4" key="1">
    <citation type="submission" date="2019-04" db="EMBL/GenBank/DDBJ databases">
        <title>Natronospirillum operosus gen. nov., sp. nov., a haloalkaliphilic satellite isolated from decaying biomass of laboratory culture of cyanobacterium Geitlerinema sp. and proposal of Natronospirillaceae fam. nov. and Saccharospirillaceae fam. nov.</title>
        <authorList>
            <person name="Kevbrin V."/>
            <person name="Boltyanskaya Y."/>
            <person name="Koziaeva V."/>
            <person name="Grouzdev D.S."/>
            <person name="Park M."/>
            <person name="Cho J."/>
        </authorList>
    </citation>
    <scope>NUCLEOTIDE SEQUENCE [LARGE SCALE GENOMIC DNA]</scope>
    <source>
        <strain evidence="3 4">G-116</strain>
    </source>
</reference>
<dbReference type="AlphaFoldDB" id="A0A4Z0WAV2"/>
<organism evidence="3 4">
    <name type="scientific">Natronospirillum operosum</name>
    <dbReference type="NCBI Taxonomy" id="2759953"/>
    <lineage>
        <taxon>Bacteria</taxon>
        <taxon>Pseudomonadati</taxon>
        <taxon>Pseudomonadota</taxon>
        <taxon>Gammaproteobacteria</taxon>
        <taxon>Oceanospirillales</taxon>
        <taxon>Natronospirillaceae</taxon>
        <taxon>Natronospirillum</taxon>
    </lineage>
</organism>
<keyword evidence="4" id="KW-1185">Reference proteome</keyword>
<feature type="transmembrane region" description="Helical" evidence="1">
    <location>
        <begin position="12"/>
        <end position="31"/>
    </location>
</feature>
<comment type="caution">
    <text evidence="3">The sequence shown here is derived from an EMBL/GenBank/DDBJ whole genome shotgun (WGS) entry which is preliminary data.</text>
</comment>
<proteinExistence type="predicted"/>
<dbReference type="RefSeq" id="WP_135484705.1">
    <property type="nucleotide sequence ID" value="NZ_SRMF01000012.1"/>
</dbReference>
<dbReference type="InterPro" id="IPR027417">
    <property type="entry name" value="P-loop_NTPase"/>
</dbReference>
<evidence type="ECO:0000256" key="1">
    <source>
        <dbReference type="SAM" id="Phobius"/>
    </source>
</evidence>
<dbReference type="Gene3D" id="3.40.50.300">
    <property type="entry name" value="P-loop containing nucleotide triphosphate hydrolases"/>
    <property type="match status" value="1"/>
</dbReference>
<accession>A0A4Z0WAV2</accession>
<gene>
    <name evidence="3" type="ORF">E4656_17995</name>
</gene>
<dbReference type="Pfam" id="PF13304">
    <property type="entry name" value="AAA_21"/>
    <property type="match status" value="1"/>
</dbReference>
<dbReference type="OrthoDB" id="9809324at2"/>
<dbReference type="InterPro" id="IPR003959">
    <property type="entry name" value="ATPase_AAA_core"/>
</dbReference>
<evidence type="ECO:0000259" key="2">
    <source>
        <dbReference type="Pfam" id="PF13304"/>
    </source>
</evidence>
<sequence>MQYKELPDRFSVRQLVLMVLSFFVSLFQALFCLNINLEPITMLVDFTVKNFRSIRDEQTFSFYAQNHVNHFAGSIHYPSSEKLGILASAGIYGANASGKSTVLDALKNFFDFISNSHRLSEGDSIEEYQPYRLSAKHQELPSCFAIEFIVDRMRYVYEIELDAKRIISERLDFYSQGASRQVRSKLFERAKNATWEDITFGTYFKGGTRKIPVFDNQAYLSKAGNSPDAPGIIRKVYQFFRRNVIFAPKESGNQPGWRKDQDLVNQVGNFLSLIDTGISRVVIKKEQDEDFIRHLPEDLPDAIKSRVLEEISLVNYFEHKAEDGRPVLFTENEESDGTQALFHSLPLLFHVLKEGRVLIWDELESSLHPHVSELVVSLFNNPAVNRHHAQLLFTTHNLDLMDSSKMRKDQLWLTEKVNGATQLISLDEFDSTLKPSSPFAKWYDEGRLGGLPAIGSNKIEAMLERWGENGGRDA</sequence>
<evidence type="ECO:0000313" key="4">
    <source>
        <dbReference type="Proteomes" id="UP000297475"/>
    </source>
</evidence>
<dbReference type="Proteomes" id="UP000297475">
    <property type="component" value="Unassembled WGS sequence"/>
</dbReference>
<feature type="domain" description="ATPase AAA-type core" evidence="2">
    <location>
        <begin position="89"/>
        <end position="402"/>
    </location>
</feature>
<keyword evidence="1" id="KW-0812">Transmembrane</keyword>
<dbReference type="EMBL" id="SRMF01000012">
    <property type="protein sequence ID" value="TGG90617.1"/>
    <property type="molecule type" value="Genomic_DNA"/>
</dbReference>
<evidence type="ECO:0000313" key="3">
    <source>
        <dbReference type="EMBL" id="TGG90617.1"/>
    </source>
</evidence>
<dbReference type="PANTHER" id="PTHR40396">
    <property type="entry name" value="ATPASE-LIKE PROTEIN"/>
    <property type="match status" value="1"/>
</dbReference>
<keyword evidence="1" id="KW-0472">Membrane</keyword>
<keyword evidence="3" id="KW-0067">ATP-binding</keyword>
<keyword evidence="3" id="KW-0547">Nucleotide-binding</keyword>
<name>A0A4Z0WAV2_9GAMM</name>
<dbReference type="GO" id="GO:0005524">
    <property type="term" value="F:ATP binding"/>
    <property type="evidence" value="ECO:0007669"/>
    <property type="project" value="UniProtKB-KW"/>
</dbReference>
<protein>
    <submittedName>
        <fullName evidence="3">ATP-binding protein</fullName>
    </submittedName>
</protein>
<dbReference type="GO" id="GO:0016887">
    <property type="term" value="F:ATP hydrolysis activity"/>
    <property type="evidence" value="ECO:0007669"/>
    <property type="project" value="InterPro"/>
</dbReference>
<keyword evidence="1" id="KW-1133">Transmembrane helix</keyword>
<dbReference type="SUPFAM" id="SSF52540">
    <property type="entry name" value="P-loop containing nucleoside triphosphate hydrolases"/>
    <property type="match status" value="1"/>
</dbReference>
<dbReference type="PANTHER" id="PTHR40396:SF1">
    <property type="entry name" value="ATPASE AAA-TYPE CORE DOMAIN-CONTAINING PROTEIN"/>
    <property type="match status" value="1"/>
</dbReference>